<reference evidence="2 3" key="1">
    <citation type="submission" date="2018-05" db="EMBL/GenBank/DDBJ databases">
        <title>Salinimonas sp. HMF8227 Genome sequencing and assembly.</title>
        <authorList>
            <person name="Kang H."/>
            <person name="Kang J."/>
            <person name="Cha I."/>
            <person name="Kim H."/>
            <person name="Joh K."/>
        </authorList>
    </citation>
    <scope>NUCLEOTIDE SEQUENCE [LARGE SCALE GENOMIC DNA]</scope>
    <source>
        <strain evidence="2 3">HMF8227</strain>
    </source>
</reference>
<dbReference type="SUPFAM" id="SSF53271">
    <property type="entry name" value="PRTase-like"/>
    <property type="match status" value="1"/>
</dbReference>
<evidence type="ECO:0000256" key="1">
    <source>
        <dbReference type="ARBA" id="ARBA00008007"/>
    </source>
</evidence>
<keyword evidence="3" id="KW-1185">Reference proteome</keyword>
<dbReference type="PANTHER" id="PTHR47505">
    <property type="entry name" value="DNA UTILIZATION PROTEIN YHGH"/>
    <property type="match status" value="1"/>
</dbReference>
<dbReference type="InterPro" id="IPR000836">
    <property type="entry name" value="PRTase_dom"/>
</dbReference>
<evidence type="ECO:0000313" key="2">
    <source>
        <dbReference type="EMBL" id="AWL10595.1"/>
    </source>
</evidence>
<dbReference type="Gene3D" id="3.40.50.2020">
    <property type="match status" value="1"/>
</dbReference>
<evidence type="ECO:0000313" key="3">
    <source>
        <dbReference type="Proteomes" id="UP000245728"/>
    </source>
</evidence>
<dbReference type="RefSeq" id="WP_162558431.1">
    <property type="nucleotide sequence ID" value="NZ_CP029347.1"/>
</dbReference>
<proteinExistence type="inferred from homology"/>
<organism evidence="2 3">
    <name type="scientific">Saliniradius amylolyticus</name>
    <dbReference type="NCBI Taxonomy" id="2183582"/>
    <lineage>
        <taxon>Bacteria</taxon>
        <taxon>Pseudomonadati</taxon>
        <taxon>Pseudomonadota</taxon>
        <taxon>Gammaproteobacteria</taxon>
        <taxon>Alteromonadales</taxon>
        <taxon>Alteromonadaceae</taxon>
        <taxon>Saliniradius</taxon>
    </lineage>
</organism>
<dbReference type="Proteomes" id="UP000245728">
    <property type="component" value="Chromosome"/>
</dbReference>
<dbReference type="CDD" id="cd06223">
    <property type="entry name" value="PRTases_typeI"/>
    <property type="match status" value="1"/>
</dbReference>
<comment type="similarity">
    <text evidence="1">Belongs to the ComF/GntX family.</text>
</comment>
<dbReference type="KEGG" id="salh:HMF8227_00087"/>
<protein>
    <submittedName>
        <fullName evidence="2">Competence protein</fullName>
    </submittedName>
</protein>
<dbReference type="AlphaFoldDB" id="A0A2S2DYX0"/>
<dbReference type="EMBL" id="CP029347">
    <property type="protein sequence ID" value="AWL10595.1"/>
    <property type="molecule type" value="Genomic_DNA"/>
</dbReference>
<dbReference type="InterPro" id="IPR029057">
    <property type="entry name" value="PRTase-like"/>
</dbReference>
<name>A0A2S2DYX0_9ALTE</name>
<dbReference type="InterPro" id="IPR051910">
    <property type="entry name" value="ComF/GntX_DNA_util-trans"/>
</dbReference>
<sequence>MLSQFVSKLRLQSCCLCGQDSHLAICEYCRNSLPLLRQPPKNLLLWPAVRQKLVSPHYDALLCLGNYDWPIDWLIQQLKFHQRLWPATILTELFCHYCLEPDWPRPDVLVPVPLHGIRFSARHYNQAALLARQLSVKTGVPVNSHLIRRTLSTQPQSRLSGAERRKNLAGAFRLNQAPPKGRIALVDDVLTTGSTCNALAKLMRERQPHLEIEVWVMALSRPHQ</sequence>
<gene>
    <name evidence="2" type="ORF">HMF8227_00087</name>
</gene>
<accession>A0A2S2DYX0</accession>
<dbReference type="PANTHER" id="PTHR47505:SF1">
    <property type="entry name" value="DNA UTILIZATION PROTEIN YHGH"/>
    <property type="match status" value="1"/>
</dbReference>